<dbReference type="PANTHER" id="PTHR47186">
    <property type="entry name" value="LEUCINE-RICH REPEAT-CONTAINING PROTEIN 57"/>
    <property type="match status" value="1"/>
</dbReference>
<accession>A0A9Q0GIZ0</accession>
<protein>
    <recommendedName>
        <fullName evidence="1">R13L1/DRL21-like LRR repeat region domain-containing protein</fullName>
    </recommendedName>
</protein>
<dbReference type="Pfam" id="PF25019">
    <property type="entry name" value="LRR_R13L1-DRL21"/>
    <property type="match status" value="1"/>
</dbReference>
<keyword evidence="3" id="KW-1185">Reference proteome</keyword>
<gene>
    <name evidence="2" type="ORF">Tsubulata_049091</name>
</gene>
<dbReference type="Gene3D" id="3.80.10.10">
    <property type="entry name" value="Ribonuclease Inhibitor"/>
    <property type="match status" value="2"/>
</dbReference>
<dbReference type="PANTHER" id="PTHR47186:SF42">
    <property type="entry name" value="DISEASE RESISTANCE RPP13-LIKE PROTEIN 1"/>
    <property type="match status" value="1"/>
</dbReference>
<evidence type="ECO:0000313" key="3">
    <source>
        <dbReference type="Proteomes" id="UP001141552"/>
    </source>
</evidence>
<evidence type="ECO:0000313" key="2">
    <source>
        <dbReference type="EMBL" id="KAJ4850418.1"/>
    </source>
</evidence>
<reference evidence="2" key="2">
    <citation type="journal article" date="2023" name="Plants (Basel)">
        <title>Annotation of the Turnera subulata (Passifloraceae) Draft Genome Reveals the S-Locus Evolved after the Divergence of Turneroideae from Passifloroideae in a Stepwise Manner.</title>
        <authorList>
            <person name="Henning P.M."/>
            <person name="Roalson E.H."/>
            <person name="Mir W."/>
            <person name="McCubbin A.G."/>
            <person name="Shore J.S."/>
        </authorList>
    </citation>
    <scope>NUCLEOTIDE SEQUENCE</scope>
    <source>
        <strain evidence="2">F60SS</strain>
    </source>
</reference>
<feature type="domain" description="R13L1/DRL21-like LRR repeat region" evidence="1">
    <location>
        <begin position="1"/>
        <end position="64"/>
    </location>
</feature>
<dbReference type="EMBL" id="JAKUCV010000341">
    <property type="protein sequence ID" value="KAJ4850418.1"/>
    <property type="molecule type" value="Genomic_DNA"/>
</dbReference>
<dbReference type="AlphaFoldDB" id="A0A9Q0GIZ0"/>
<proteinExistence type="predicted"/>
<reference evidence="2" key="1">
    <citation type="submission" date="2022-02" db="EMBL/GenBank/DDBJ databases">
        <authorList>
            <person name="Henning P.M."/>
            <person name="McCubbin A.G."/>
            <person name="Shore J.S."/>
        </authorList>
    </citation>
    <scope>NUCLEOTIDE SEQUENCE</scope>
    <source>
        <strain evidence="2">F60SS</strain>
        <tissue evidence="2">Leaves</tissue>
    </source>
</reference>
<evidence type="ECO:0000259" key="1">
    <source>
        <dbReference type="Pfam" id="PF25019"/>
    </source>
</evidence>
<dbReference type="Proteomes" id="UP001141552">
    <property type="component" value="Unassembled WGS sequence"/>
</dbReference>
<dbReference type="OrthoDB" id="1435468at2759"/>
<dbReference type="InterPro" id="IPR056789">
    <property type="entry name" value="LRR_R13L1-DRL21"/>
</dbReference>
<dbReference type="SUPFAM" id="SSF52058">
    <property type="entry name" value="L domain-like"/>
    <property type="match status" value="1"/>
</dbReference>
<feature type="non-terminal residue" evidence="2">
    <location>
        <position position="508"/>
    </location>
</feature>
<name>A0A9Q0GIZ0_9ROSI</name>
<comment type="caution">
    <text evidence="2">The sequence shown here is derived from an EMBL/GenBank/DDBJ whole genome shotgun (WGS) entry which is preliminary data.</text>
</comment>
<sequence length="508" mass="56879">NLQPHQNVEEITIERYGGASFAWWMGEYSRFTRIVKMTIKDCKNCVTLPPVGQLQSLKHLSIEGFDSLKRVGEEFYGRRSATTHGEPFPWLQVLKIKRMPVWGEWVSGNKGAFPRLQRLQLVDCPMLSKALPTHLPSLSKLDIHGCGLLFGCALPESTNIRKLELSNESRASRVRRLSSGMYSMEVEGDGFLSIESLFLLLSPTGCVPTSLKRIENKGWESLTCLQLELFPDIKILEVEGCPRLQKIEYYKNPQEEEEDAVLVSLETLRLENCSELESLPQRMSTLLLSLKVLEIIDCPQLESFGGVLPRRLETLHVRGSSKKLTASRMEWDVQSLSSLSFLWIESCEDAVSFPEHDLLPSSLTKLYQGLPPSLSQLFLTTNCPSLEALISSPPLPSALQALGIWNCIGLFAHRMNWNLHSLPCLSTFHIGGCDDAQFPPDNLLLSTITILGIHNLPRLENLNYTALQQLPSLTTLSLTMHNAICSKVYATNGCLPPSAVLKEETSMK</sequence>
<dbReference type="InterPro" id="IPR032675">
    <property type="entry name" value="LRR_dom_sf"/>
</dbReference>
<organism evidence="2 3">
    <name type="scientific">Turnera subulata</name>
    <dbReference type="NCBI Taxonomy" id="218843"/>
    <lineage>
        <taxon>Eukaryota</taxon>
        <taxon>Viridiplantae</taxon>
        <taxon>Streptophyta</taxon>
        <taxon>Embryophyta</taxon>
        <taxon>Tracheophyta</taxon>
        <taxon>Spermatophyta</taxon>
        <taxon>Magnoliopsida</taxon>
        <taxon>eudicotyledons</taxon>
        <taxon>Gunneridae</taxon>
        <taxon>Pentapetalae</taxon>
        <taxon>rosids</taxon>
        <taxon>fabids</taxon>
        <taxon>Malpighiales</taxon>
        <taxon>Passifloraceae</taxon>
        <taxon>Turnera</taxon>
    </lineage>
</organism>